<keyword evidence="2" id="KW-0732">Signal</keyword>
<evidence type="ECO:0000256" key="2">
    <source>
        <dbReference type="SAM" id="SignalP"/>
    </source>
</evidence>
<evidence type="ECO:0000313" key="3">
    <source>
        <dbReference type="EMBL" id="KAF6204967.1"/>
    </source>
</evidence>
<proteinExistence type="predicted"/>
<gene>
    <name evidence="3" type="ORF">GE061_019134</name>
</gene>
<feature type="compositionally biased region" description="Basic and acidic residues" evidence="1">
    <location>
        <begin position="204"/>
        <end position="219"/>
    </location>
</feature>
<dbReference type="Proteomes" id="UP000466442">
    <property type="component" value="Linkage Group LG9"/>
</dbReference>
<feature type="chain" id="PRO_5035725116" evidence="2">
    <location>
        <begin position="20"/>
        <end position="254"/>
    </location>
</feature>
<dbReference type="EMBL" id="WIXP02000009">
    <property type="protein sequence ID" value="KAF6204967.1"/>
    <property type="molecule type" value="Genomic_DNA"/>
</dbReference>
<accession>A0A8S9X7K4</accession>
<evidence type="ECO:0000313" key="4">
    <source>
        <dbReference type="Proteomes" id="UP000466442"/>
    </source>
</evidence>
<feature type="signal peptide" evidence="2">
    <location>
        <begin position="1"/>
        <end position="19"/>
    </location>
</feature>
<organism evidence="3 4">
    <name type="scientific">Apolygus lucorum</name>
    <name type="common">Small green plant bug</name>
    <name type="synonym">Lygocoris lucorum</name>
    <dbReference type="NCBI Taxonomy" id="248454"/>
    <lineage>
        <taxon>Eukaryota</taxon>
        <taxon>Metazoa</taxon>
        <taxon>Ecdysozoa</taxon>
        <taxon>Arthropoda</taxon>
        <taxon>Hexapoda</taxon>
        <taxon>Insecta</taxon>
        <taxon>Pterygota</taxon>
        <taxon>Neoptera</taxon>
        <taxon>Paraneoptera</taxon>
        <taxon>Hemiptera</taxon>
        <taxon>Heteroptera</taxon>
        <taxon>Panheteroptera</taxon>
        <taxon>Cimicomorpha</taxon>
        <taxon>Miridae</taxon>
        <taxon>Mirini</taxon>
        <taxon>Apolygus</taxon>
    </lineage>
</organism>
<sequence>MGGMQVILCLSVILVGVTAAGESPKEVKRIPKQINKGIVLDEDEEDRKAEGTGFESFGGFEGGGGGGGGGGKYFMDTIWEKPSPDLLEFGHVCEDPHNWEQRFERLHLKDNRRQGQLFALHRYQHVPKKDHYEFGFKRGNEHHVKERHEKAHPHAGHFKTKVRWADKHGGHGEHYWDYNHHGHHGDEGAGDEADEASDRVNSYSEDRSKRDGAAKKPDRPPAALGKDPSLVYNVEAKTVTDQNTGQVYVLYPID</sequence>
<dbReference type="OrthoDB" id="6630978at2759"/>
<keyword evidence="4" id="KW-1185">Reference proteome</keyword>
<name>A0A8S9X7K4_APOLU</name>
<feature type="region of interest" description="Disordered" evidence="1">
    <location>
        <begin position="175"/>
        <end position="229"/>
    </location>
</feature>
<reference evidence="3" key="1">
    <citation type="journal article" date="2021" name="Mol. Ecol. Resour.">
        <title>Apolygus lucorum genome provides insights into omnivorousness and mesophyll feeding.</title>
        <authorList>
            <person name="Liu Y."/>
            <person name="Liu H."/>
            <person name="Wang H."/>
            <person name="Huang T."/>
            <person name="Liu B."/>
            <person name="Yang B."/>
            <person name="Yin L."/>
            <person name="Li B."/>
            <person name="Zhang Y."/>
            <person name="Zhang S."/>
            <person name="Jiang F."/>
            <person name="Zhang X."/>
            <person name="Ren Y."/>
            <person name="Wang B."/>
            <person name="Wang S."/>
            <person name="Lu Y."/>
            <person name="Wu K."/>
            <person name="Fan W."/>
            <person name="Wang G."/>
        </authorList>
    </citation>
    <scope>NUCLEOTIDE SEQUENCE</scope>
    <source>
        <strain evidence="3">12Hb</strain>
    </source>
</reference>
<evidence type="ECO:0000256" key="1">
    <source>
        <dbReference type="SAM" id="MobiDB-lite"/>
    </source>
</evidence>
<comment type="caution">
    <text evidence="3">The sequence shown here is derived from an EMBL/GenBank/DDBJ whole genome shotgun (WGS) entry which is preliminary data.</text>
</comment>
<protein>
    <submittedName>
        <fullName evidence="3">Uncharacterized protein</fullName>
    </submittedName>
</protein>
<dbReference type="AlphaFoldDB" id="A0A8S9X7K4"/>
<feature type="compositionally biased region" description="Basic and acidic residues" evidence="1">
    <location>
        <begin position="175"/>
        <end position="187"/>
    </location>
</feature>